<sequence>MSRRIKRLRGAAKETAVLLLSVFYAITSAGLYQLRVTHRITHRPPHSAPEGGRIAVSPRRARVPAAIRLERGSEVNYTEFIQSVAARPKVPPGQAEPITRATLETLAERITGGQARDLASQLPEELRGLVRRPTEDPERFGLAEFFGRVQSRAGVDRQAATDGAQAVLDTLRESASAKEYGDLVDQLPQEFWQLTGPGTGRLEPRRVGT</sequence>
<reference evidence="1 2" key="1">
    <citation type="submission" date="2016-06" db="EMBL/GenBank/DDBJ databases">
        <authorList>
            <person name="Kjaerup R.B."/>
            <person name="Dalgaard T.S."/>
            <person name="Juul-Madsen H.R."/>
        </authorList>
    </citation>
    <scope>NUCLEOTIDE SEQUENCE [LARGE SCALE GENOMIC DNA]</scope>
    <source>
        <strain evidence="1 2">DSM 43904</strain>
    </source>
</reference>
<dbReference type="Gene3D" id="1.10.490.110">
    <property type="entry name" value="Uncharacterized conserved protein DUF2267"/>
    <property type="match status" value="1"/>
</dbReference>
<dbReference type="InterPro" id="IPR038282">
    <property type="entry name" value="DUF2267_sf"/>
</dbReference>
<organism evidence="1 2">
    <name type="scientific">Micromonospora echinaurantiaca</name>
    <dbReference type="NCBI Taxonomy" id="47857"/>
    <lineage>
        <taxon>Bacteria</taxon>
        <taxon>Bacillati</taxon>
        <taxon>Actinomycetota</taxon>
        <taxon>Actinomycetes</taxon>
        <taxon>Micromonosporales</taxon>
        <taxon>Micromonosporaceae</taxon>
        <taxon>Micromonospora</taxon>
    </lineage>
</organism>
<dbReference type="Pfam" id="PF10025">
    <property type="entry name" value="DUF2267"/>
    <property type="match status" value="1"/>
</dbReference>
<dbReference type="Proteomes" id="UP000198217">
    <property type="component" value="Chromosome I"/>
</dbReference>
<evidence type="ECO:0000313" key="2">
    <source>
        <dbReference type="Proteomes" id="UP000198217"/>
    </source>
</evidence>
<evidence type="ECO:0000313" key="1">
    <source>
        <dbReference type="EMBL" id="SCG53180.1"/>
    </source>
</evidence>
<dbReference type="InterPro" id="IPR018727">
    <property type="entry name" value="DUF2267"/>
</dbReference>
<gene>
    <name evidence="1" type="ORF">GA0070609_2771</name>
</gene>
<dbReference type="AlphaFoldDB" id="A0A1C5I4C1"/>
<name>A0A1C5I4C1_9ACTN</name>
<dbReference type="EMBL" id="LT607750">
    <property type="protein sequence ID" value="SCG53180.1"/>
    <property type="molecule type" value="Genomic_DNA"/>
</dbReference>
<proteinExistence type="predicted"/>
<accession>A0A1C5I4C1</accession>
<keyword evidence="2" id="KW-1185">Reference proteome</keyword>
<protein>
    <submittedName>
        <fullName evidence="1">Uncharacterized conserved protein, DUF2267 family</fullName>
    </submittedName>
</protein>